<evidence type="ECO:0000313" key="8">
    <source>
        <dbReference type="EnsemblMetazoa" id="G24811.1:cds"/>
    </source>
</evidence>
<dbReference type="PROSITE" id="PS00107">
    <property type="entry name" value="PROTEIN_KINASE_ATP"/>
    <property type="match status" value="1"/>
</dbReference>
<keyword evidence="3 6" id="KW-0547">Nucleotide-binding</keyword>
<keyword evidence="4" id="KW-0418">Kinase</keyword>
<dbReference type="Gene3D" id="3.30.200.20">
    <property type="entry name" value="Phosphorylase Kinase, domain 1"/>
    <property type="match status" value="1"/>
</dbReference>
<evidence type="ECO:0000256" key="5">
    <source>
        <dbReference type="ARBA" id="ARBA00022840"/>
    </source>
</evidence>
<dbReference type="PROSITE" id="PS50011">
    <property type="entry name" value="PROTEIN_KINASE_DOM"/>
    <property type="match status" value="1"/>
</dbReference>
<dbReference type="PANTHER" id="PTHR24345">
    <property type="entry name" value="SERINE/THREONINE-PROTEIN KINASE PLK"/>
    <property type="match status" value="1"/>
</dbReference>
<feature type="domain" description="Protein kinase" evidence="7">
    <location>
        <begin position="14"/>
        <end position="81"/>
    </location>
</feature>
<keyword evidence="5 6" id="KW-0067">ATP-binding</keyword>
<evidence type="ECO:0000259" key="7">
    <source>
        <dbReference type="PROSITE" id="PS50011"/>
    </source>
</evidence>
<evidence type="ECO:0000256" key="4">
    <source>
        <dbReference type="ARBA" id="ARBA00022777"/>
    </source>
</evidence>
<dbReference type="PANTHER" id="PTHR24345:SF91">
    <property type="entry name" value="SERINE_THREONINE-PROTEIN KINASE PLK4"/>
    <property type="match status" value="1"/>
</dbReference>
<evidence type="ECO:0000256" key="2">
    <source>
        <dbReference type="ARBA" id="ARBA00022679"/>
    </source>
</evidence>
<sequence>MADAFSMGESIDDYQVLNLLGKGGFACVYRARSNKTGMEVAIKMIDKKLMKAHGMVARVRKRSGNSLQIKTSFYIRAVQLL</sequence>
<dbReference type="EnsemblMetazoa" id="G24811.1">
    <property type="protein sequence ID" value="G24811.1:cds"/>
    <property type="gene ID" value="G24811"/>
</dbReference>
<keyword evidence="1" id="KW-0723">Serine/threonine-protein kinase</keyword>
<dbReference type="InterPro" id="IPR011009">
    <property type="entry name" value="Kinase-like_dom_sf"/>
</dbReference>
<organism evidence="8 9">
    <name type="scientific">Magallana gigas</name>
    <name type="common">Pacific oyster</name>
    <name type="synonym">Crassostrea gigas</name>
    <dbReference type="NCBI Taxonomy" id="29159"/>
    <lineage>
        <taxon>Eukaryota</taxon>
        <taxon>Metazoa</taxon>
        <taxon>Spiralia</taxon>
        <taxon>Lophotrochozoa</taxon>
        <taxon>Mollusca</taxon>
        <taxon>Bivalvia</taxon>
        <taxon>Autobranchia</taxon>
        <taxon>Pteriomorphia</taxon>
        <taxon>Ostreida</taxon>
        <taxon>Ostreoidea</taxon>
        <taxon>Ostreidae</taxon>
        <taxon>Magallana</taxon>
    </lineage>
</organism>
<dbReference type="AlphaFoldDB" id="A0A8W8KS36"/>
<dbReference type="SUPFAM" id="SSF56112">
    <property type="entry name" value="Protein kinase-like (PK-like)"/>
    <property type="match status" value="1"/>
</dbReference>
<accession>A0A8W8KS36</accession>
<dbReference type="GO" id="GO:0004674">
    <property type="term" value="F:protein serine/threonine kinase activity"/>
    <property type="evidence" value="ECO:0007669"/>
    <property type="project" value="UniProtKB-KW"/>
</dbReference>
<dbReference type="GO" id="GO:0005524">
    <property type="term" value="F:ATP binding"/>
    <property type="evidence" value="ECO:0007669"/>
    <property type="project" value="UniProtKB-UniRule"/>
</dbReference>
<keyword evidence="2" id="KW-0808">Transferase</keyword>
<evidence type="ECO:0000313" key="9">
    <source>
        <dbReference type="Proteomes" id="UP000005408"/>
    </source>
</evidence>
<keyword evidence="9" id="KW-1185">Reference proteome</keyword>
<dbReference type="GO" id="GO:0005634">
    <property type="term" value="C:nucleus"/>
    <property type="evidence" value="ECO:0007669"/>
    <property type="project" value="TreeGrafter"/>
</dbReference>
<evidence type="ECO:0000256" key="1">
    <source>
        <dbReference type="ARBA" id="ARBA00022527"/>
    </source>
</evidence>
<feature type="binding site" evidence="6">
    <location>
        <position position="43"/>
    </location>
    <ligand>
        <name>ATP</name>
        <dbReference type="ChEBI" id="CHEBI:30616"/>
    </ligand>
</feature>
<evidence type="ECO:0000256" key="6">
    <source>
        <dbReference type="PROSITE-ProRule" id="PRU10141"/>
    </source>
</evidence>
<dbReference type="InterPro" id="IPR000719">
    <property type="entry name" value="Prot_kinase_dom"/>
</dbReference>
<reference evidence="8" key="1">
    <citation type="submission" date="2022-08" db="UniProtKB">
        <authorList>
            <consortium name="EnsemblMetazoa"/>
        </authorList>
    </citation>
    <scope>IDENTIFICATION</scope>
    <source>
        <strain evidence="8">05x7-T-G4-1.051#20</strain>
    </source>
</reference>
<dbReference type="Proteomes" id="UP000005408">
    <property type="component" value="Unassembled WGS sequence"/>
</dbReference>
<proteinExistence type="predicted"/>
<protein>
    <recommendedName>
        <fullName evidence="7">Protein kinase domain-containing protein</fullName>
    </recommendedName>
</protein>
<evidence type="ECO:0000256" key="3">
    <source>
        <dbReference type="ARBA" id="ARBA00022741"/>
    </source>
</evidence>
<dbReference type="InterPro" id="IPR017441">
    <property type="entry name" value="Protein_kinase_ATP_BS"/>
</dbReference>
<name>A0A8W8KS36_MAGGI</name>